<reference evidence="2 3" key="1">
    <citation type="submission" date="2016-05" db="EMBL/GenBank/DDBJ databases">
        <authorList>
            <person name="Lavstsen T."/>
            <person name="Jespersen J.S."/>
        </authorList>
    </citation>
    <scope>NUCLEOTIDE SEQUENCE [LARGE SCALE GENOMIC DNA]</scope>
    <source>
        <strain evidence="2 3">B7-9</strain>
    </source>
</reference>
<dbReference type="EMBL" id="LYXE01000062">
    <property type="protein sequence ID" value="PDV99971.1"/>
    <property type="molecule type" value="Genomic_DNA"/>
</dbReference>
<keyword evidence="3" id="KW-1185">Reference proteome</keyword>
<dbReference type="Proteomes" id="UP000220922">
    <property type="component" value="Unassembled WGS sequence"/>
</dbReference>
<keyword evidence="1" id="KW-0812">Transmembrane</keyword>
<comment type="caution">
    <text evidence="2">The sequence shown here is derived from an EMBL/GenBank/DDBJ whole genome shotgun (WGS) entry which is preliminary data.</text>
</comment>
<gene>
    <name evidence="2" type="ORF">A9Q02_11090</name>
</gene>
<keyword evidence="1" id="KW-1133">Transmembrane helix</keyword>
<evidence type="ECO:0000313" key="3">
    <source>
        <dbReference type="Proteomes" id="UP000220922"/>
    </source>
</evidence>
<proteinExistence type="predicted"/>
<keyword evidence="1" id="KW-0472">Membrane</keyword>
<feature type="transmembrane region" description="Helical" evidence="1">
    <location>
        <begin position="36"/>
        <end position="54"/>
    </location>
</feature>
<organism evidence="2 3">
    <name type="scientific">Candidatus Chloroploca asiatica</name>
    <dbReference type="NCBI Taxonomy" id="1506545"/>
    <lineage>
        <taxon>Bacteria</taxon>
        <taxon>Bacillati</taxon>
        <taxon>Chloroflexota</taxon>
        <taxon>Chloroflexia</taxon>
        <taxon>Chloroflexales</taxon>
        <taxon>Chloroflexineae</taxon>
        <taxon>Oscillochloridaceae</taxon>
        <taxon>Candidatus Chloroploca</taxon>
    </lineage>
</organism>
<dbReference type="AlphaFoldDB" id="A0A2H3L9F9"/>
<evidence type="ECO:0000256" key="1">
    <source>
        <dbReference type="SAM" id="Phobius"/>
    </source>
</evidence>
<sequence>MIFASLMSENLAQTIFLLMPMRICLAMNLPLMVNVSLLTLVFMSILVVIGETISDQHGLTTQ</sequence>
<evidence type="ECO:0000313" key="2">
    <source>
        <dbReference type="EMBL" id="PDV99971.1"/>
    </source>
</evidence>
<accession>A0A2H3L9F9</accession>
<protein>
    <submittedName>
        <fullName evidence="2">Uncharacterized protein</fullName>
    </submittedName>
</protein>
<name>A0A2H3L9F9_9CHLR</name>